<name>A0A0K9PUJ2_ZOSMR</name>
<dbReference type="Proteomes" id="UP000036987">
    <property type="component" value="Unassembled WGS sequence"/>
</dbReference>
<protein>
    <submittedName>
        <fullName evidence="1">Uncharacterized protein</fullName>
    </submittedName>
</protein>
<organism evidence="1 2">
    <name type="scientific">Zostera marina</name>
    <name type="common">Eelgrass</name>
    <dbReference type="NCBI Taxonomy" id="29655"/>
    <lineage>
        <taxon>Eukaryota</taxon>
        <taxon>Viridiplantae</taxon>
        <taxon>Streptophyta</taxon>
        <taxon>Embryophyta</taxon>
        <taxon>Tracheophyta</taxon>
        <taxon>Spermatophyta</taxon>
        <taxon>Magnoliopsida</taxon>
        <taxon>Liliopsida</taxon>
        <taxon>Zosteraceae</taxon>
        <taxon>Zostera</taxon>
    </lineage>
</organism>
<dbReference type="STRING" id="29655.A0A0K9PUJ2"/>
<evidence type="ECO:0000313" key="1">
    <source>
        <dbReference type="EMBL" id="KMZ72703.1"/>
    </source>
</evidence>
<dbReference type="PANTHER" id="PTHR34539:SF19">
    <property type="entry name" value="T6J4.11 PROTEIN"/>
    <property type="match status" value="1"/>
</dbReference>
<dbReference type="EMBL" id="LFYR01000620">
    <property type="protein sequence ID" value="KMZ72703.1"/>
    <property type="molecule type" value="Genomic_DNA"/>
</dbReference>
<proteinExistence type="predicted"/>
<reference evidence="2" key="1">
    <citation type="journal article" date="2016" name="Nature">
        <title>The genome of the seagrass Zostera marina reveals angiosperm adaptation to the sea.</title>
        <authorList>
            <person name="Olsen J.L."/>
            <person name="Rouze P."/>
            <person name="Verhelst B."/>
            <person name="Lin Y.-C."/>
            <person name="Bayer T."/>
            <person name="Collen J."/>
            <person name="Dattolo E."/>
            <person name="De Paoli E."/>
            <person name="Dittami S."/>
            <person name="Maumus F."/>
            <person name="Michel G."/>
            <person name="Kersting A."/>
            <person name="Lauritano C."/>
            <person name="Lohaus R."/>
            <person name="Toepel M."/>
            <person name="Tonon T."/>
            <person name="Vanneste K."/>
            <person name="Amirebrahimi M."/>
            <person name="Brakel J."/>
            <person name="Bostroem C."/>
            <person name="Chovatia M."/>
            <person name="Grimwood J."/>
            <person name="Jenkins J.W."/>
            <person name="Jueterbock A."/>
            <person name="Mraz A."/>
            <person name="Stam W.T."/>
            <person name="Tice H."/>
            <person name="Bornberg-Bauer E."/>
            <person name="Green P.J."/>
            <person name="Pearson G.A."/>
            <person name="Procaccini G."/>
            <person name="Duarte C.M."/>
            <person name="Schmutz J."/>
            <person name="Reusch T.B.H."/>
            <person name="Van de Peer Y."/>
        </authorList>
    </citation>
    <scope>NUCLEOTIDE SEQUENCE [LARGE SCALE GENOMIC DNA]</scope>
    <source>
        <strain evidence="2">cv. Finnish</strain>
    </source>
</reference>
<sequence length="140" mass="15713">MEDNVSVAKGYCTNKRKRDDDVGTDEVEVEAKRLRERLILDILESDDDDFYDTNWNGNQIHGEVSLANDLEDFMKRFVEDVGMVPTSTEEVSIGSSSDELGFLFEASDDELGLPPTVTLVPEEEKCVLVDGFDDGFDGFF</sequence>
<gene>
    <name evidence="1" type="ORF">ZOSMA_15G00410</name>
</gene>
<comment type="caution">
    <text evidence="1">The sequence shown here is derived from an EMBL/GenBank/DDBJ whole genome shotgun (WGS) entry which is preliminary data.</text>
</comment>
<dbReference type="PANTHER" id="PTHR34539">
    <property type="entry name" value="T6J4.11 PROTEIN"/>
    <property type="match status" value="1"/>
</dbReference>
<dbReference type="AlphaFoldDB" id="A0A0K9PUJ2"/>
<accession>A0A0K9PUJ2</accession>
<dbReference type="OrthoDB" id="785381at2759"/>
<keyword evidence="2" id="KW-1185">Reference proteome</keyword>
<evidence type="ECO:0000313" key="2">
    <source>
        <dbReference type="Proteomes" id="UP000036987"/>
    </source>
</evidence>